<keyword evidence="6" id="KW-0805">Transcription regulation</keyword>
<dbReference type="GO" id="GO:0005634">
    <property type="term" value="C:nucleus"/>
    <property type="evidence" value="ECO:0007669"/>
    <property type="project" value="UniProtKB-SubCell"/>
</dbReference>
<dbReference type="PROSITE" id="PS50016">
    <property type="entry name" value="ZF_PHD_2"/>
    <property type="match status" value="1"/>
</dbReference>
<evidence type="ECO:0000259" key="10">
    <source>
        <dbReference type="PROSITE" id="PS50016"/>
    </source>
</evidence>
<gene>
    <name evidence="11" type="ORF">RDWZM_007579</name>
</gene>
<evidence type="ECO:0000256" key="8">
    <source>
        <dbReference type="ARBA" id="ARBA00023242"/>
    </source>
</evidence>
<evidence type="ECO:0000256" key="1">
    <source>
        <dbReference type="ARBA" id="ARBA00004123"/>
    </source>
</evidence>
<dbReference type="PANTHER" id="PTHR45888:SF4">
    <property type="entry name" value="PHD FINGER PROTEIN 10"/>
    <property type="match status" value="1"/>
</dbReference>
<dbReference type="GO" id="GO:0008270">
    <property type="term" value="F:zinc ion binding"/>
    <property type="evidence" value="ECO:0007669"/>
    <property type="project" value="UniProtKB-KW"/>
</dbReference>
<keyword evidence="5" id="KW-0862">Zinc</keyword>
<accession>A0A9Q0M2V4</accession>
<keyword evidence="12" id="KW-1185">Reference proteome</keyword>
<keyword evidence="7" id="KW-0804">Transcription</keyword>
<feature type="domain" description="PHD-type" evidence="10">
    <location>
        <begin position="283"/>
        <end position="334"/>
    </location>
</feature>
<name>A0A9Q0M2V4_BLOTA</name>
<evidence type="ECO:0000256" key="5">
    <source>
        <dbReference type="ARBA" id="ARBA00022833"/>
    </source>
</evidence>
<keyword evidence="8" id="KW-0539">Nucleus</keyword>
<dbReference type="AlphaFoldDB" id="A0A9Q0M2V4"/>
<dbReference type="Pfam" id="PF00628">
    <property type="entry name" value="PHD"/>
    <property type="match status" value="2"/>
</dbReference>
<keyword evidence="3" id="KW-0677">Repeat</keyword>
<keyword evidence="4 9" id="KW-0863">Zinc-finger</keyword>
<organism evidence="11 12">
    <name type="scientific">Blomia tropicalis</name>
    <name type="common">Mite</name>
    <dbReference type="NCBI Taxonomy" id="40697"/>
    <lineage>
        <taxon>Eukaryota</taxon>
        <taxon>Metazoa</taxon>
        <taxon>Ecdysozoa</taxon>
        <taxon>Arthropoda</taxon>
        <taxon>Chelicerata</taxon>
        <taxon>Arachnida</taxon>
        <taxon>Acari</taxon>
        <taxon>Acariformes</taxon>
        <taxon>Sarcoptiformes</taxon>
        <taxon>Astigmata</taxon>
        <taxon>Glycyphagoidea</taxon>
        <taxon>Echimyopodidae</taxon>
        <taxon>Blomia</taxon>
    </lineage>
</organism>
<evidence type="ECO:0000313" key="12">
    <source>
        <dbReference type="Proteomes" id="UP001142055"/>
    </source>
</evidence>
<evidence type="ECO:0000256" key="4">
    <source>
        <dbReference type="ARBA" id="ARBA00022771"/>
    </source>
</evidence>
<dbReference type="SUPFAM" id="SSF57903">
    <property type="entry name" value="FYVE/PHD zinc finger"/>
    <property type="match status" value="2"/>
</dbReference>
<protein>
    <recommendedName>
        <fullName evidence="10">PHD-type domain-containing protein</fullName>
    </recommendedName>
</protein>
<dbReference type="EMBL" id="JAPWDV010000003">
    <property type="protein sequence ID" value="KAJ6216422.1"/>
    <property type="molecule type" value="Genomic_DNA"/>
</dbReference>
<evidence type="ECO:0000313" key="11">
    <source>
        <dbReference type="EMBL" id="KAJ6216422.1"/>
    </source>
</evidence>
<dbReference type="Proteomes" id="UP001142055">
    <property type="component" value="Chromosome 3"/>
</dbReference>
<evidence type="ECO:0000256" key="2">
    <source>
        <dbReference type="ARBA" id="ARBA00022723"/>
    </source>
</evidence>
<proteinExistence type="predicted"/>
<dbReference type="InterPro" id="IPR013083">
    <property type="entry name" value="Znf_RING/FYVE/PHD"/>
</dbReference>
<evidence type="ECO:0000256" key="7">
    <source>
        <dbReference type="ARBA" id="ARBA00023163"/>
    </source>
</evidence>
<evidence type="ECO:0000256" key="9">
    <source>
        <dbReference type="PROSITE-ProRule" id="PRU00146"/>
    </source>
</evidence>
<evidence type="ECO:0000256" key="3">
    <source>
        <dbReference type="ARBA" id="ARBA00022737"/>
    </source>
</evidence>
<evidence type="ECO:0000256" key="6">
    <source>
        <dbReference type="ARBA" id="ARBA00023015"/>
    </source>
</evidence>
<dbReference type="OMA" id="WQHELIK"/>
<reference evidence="11" key="1">
    <citation type="submission" date="2022-12" db="EMBL/GenBank/DDBJ databases">
        <title>Genome assemblies of Blomia tropicalis.</title>
        <authorList>
            <person name="Cui Y."/>
        </authorList>
    </citation>
    <scope>NUCLEOTIDE SEQUENCE</scope>
    <source>
        <tissue evidence="11">Adult mites</tissue>
    </source>
</reference>
<dbReference type="Gene3D" id="3.30.40.10">
    <property type="entry name" value="Zinc/RING finger domain, C3HC4 (zinc finger)"/>
    <property type="match status" value="1"/>
</dbReference>
<comment type="subcellular location">
    <subcellularLocation>
        <location evidence="1">Nucleus</location>
    </subcellularLocation>
</comment>
<dbReference type="InterPro" id="IPR001965">
    <property type="entry name" value="Znf_PHD"/>
</dbReference>
<keyword evidence="2" id="KW-0479">Metal-binding</keyword>
<dbReference type="SMART" id="SM00249">
    <property type="entry name" value="PHD"/>
    <property type="match status" value="2"/>
</dbReference>
<dbReference type="InterPro" id="IPR019787">
    <property type="entry name" value="Znf_PHD-finger"/>
</dbReference>
<dbReference type="InterPro" id="IPR011011">
    <property type="entry name" value="Znf_FYVE_PHD"/>
</dbReference>
<dbReference type="CDD" id="cd15529">
    <property type="entry name" value="PHD2_PHF10"/>
    <property type="match status" value="1"/>
</dbReference>
<comment type="caution">
    <text evidence="11">The sequence shown here is derived from an EMBL/GenBank/DDBJ whole genome shotgun (WGS) entry which is preliminary data.</text>
</comment>
<dbReference type="PANTHER" id="PTHR45888">
    <property type="entry name" value="HL01030P-RELATED"/>
    <property type="match status" value="1"/>
</dbReference>
<sequence>MNQSNRPTSDSNRRQPESIQNRVMKSVSEYNRQLNQERKEDRRVCMDLQTYTIHYPVGLGRENKGLRRWIKRRRRGPSILHSGRRYPVALLPTQYQDWFLSYSTHELKYFPLNTVTHGPTISDRGNLPPLLDMANEINSDSDLDGSEVLSDLDDDSSCSCGEDHCTMIQKNGFPNQDDERNNENNSRLVNFDENSCPPNLYSSSNASSSTGAVLGSHLNQSIEAINGTSSNIKQELVQCKVCKHEVVQEDVLRCADCGTTSHPACLEIGGELLAAIRQYKWQCMDCKSCNQCGHPHDEAKMMFCDKCDRGYHTYCVGLTVIPFGHWVCALCAFCANCGSKKASEDSTTVQWQHELIKIHSPDGQTLVRHQVFCETCYQLRKI</sequence>